<comment type="caution">
    <text evidence="4">The sequence shown here is derived from an EMBL/GenBank/DDBJ whole genome shotgun (WGS) entry which is preliminary data.</text>
</comment>
<dbReference type="Proteomes" id="UP000321548">
    <property type="component" value="Unassembled WGS sequence"/>
</dbReference>
<accession>A0A5C8NYT3</accession>
<dbReference type="Pfam" id="PF10996">
    <property type="entry name" value="Beta-Casp"/>
    <property type="match status" value="1"/>
</dbReference>
<dbReference type="InterPro" id="IPR011108">
    <property type="entry name" value="RMMBL"/>
</dbReference>
<protein>
    <submittedName>
        <fullName evidence="4">MBL fold metallo-hydrolase</fullName>
    </submittedName>
</protein>
<feature type="domain" description="Metallo-beta-lactamase" evidence="2">
    <location>
        <begin position="13"/>
        <end position="229"/>
    </location>
</feature>
<dbReference type="Pfam" id="PF07521">
    <property type="entry name" value="RMMBL"/>
    <property type="match status" value="1"/>
</dbReference>
<dbReference type="Gene3D" id="3.40.50.10890">
    <property type="match status" value="1"/>
</dbReference>
<dbReference type="GO" id="GO:0016787">
    <property type="term" value="F:hydrolase activity"/>
    <property type="evidence" value="ECO:0007669"/>
    <property type="project" value="UniProtKB-KW"/>
</dbReference>
<name>A0A5C8NYT3_9BURK</name>
<dbReference type="SMART" id="SM00849">
    <property type="entry name" value="Lactamase_B"/>
    <property type="match status" value="1"/>
</dbReference>
<dbReference type="GO" id="GO:0004521">
    <property type="term" value="F:RNA endonuclease activity"/>
    <property type="evidence" value="ECO:0007669"/>
    <property type="project" value="TreeGrafter"/>
</dbReference>
<evidence type="ECO:0000256" key="1">
    <source>
        <dbReference type="ARBA" id="ARBA00022801"/>
    </source>
</evidence>
<gene>
    <name evidence="4" type="ORF">FHP08_08755</name>
</gene>
<sequence>MKLTFAGAADTVTGSRYLIDTGDAQILVDCGLFQGFKKLRERNWQPFPMPLRQIEEVVLTHAHLDHSGWLPVLARSGFRGKVYATRGTAELCEILLRDSARLQEEEAEYANRHGYTKHAPAEPIYTVRDAELALSLIEPVSFDEPFGLSGGLSGGLQAELTPAGHLLGAASVTFRKGKRTLVFSGDLGRSNDLLMRPPRTIPAADTLVVESTYGDRRHVDEDTEAILAKAIVQTAARGGTVLIPSFAVGRAQLLMHAIARLKQRGEIPDIPVFLDSPMAIDATKLYRRFRQYHRLSAEETTAMFKVAQLANTPEQSKAIAGLHMPSIIISASGMATGGRVLHHLKRLAPDPANHIVFAGFQAGGTRGAAIVGGATEVKIHGEWYPVRASVTQLEGFSAHADADELIEWLAAIERPPGQVWVTHGEPQAADALRQRIKETFGWKVRVPEHLETVDLAL</sequence>
<keyword evidence="1 4" id="KW-0378">Hydrolase</keyword>
<dbReference type="Pfam" id="PF00753">
    <property type="entry name" value="Lactamase_B"/>
    <property type="match status" value="1"/>
</dbReference>
<keyword evidence="5" id="KW-1185">Reference proteome</keyword>
<dbReference type="OrthoDB" id="9803916at2"/>
<evidence type="ECO:0000259" key="2">
    <source>
        <dbReference type="SMART" id="SM00849"/>
    </source>
</evidence>
<dbReference type="Gene3D" id="3.60.15.10">
    <property type="entry name" value="Ribonuclease Z/Hydroxyacylglutathione hydrolase-like"/>
    <property type="match status" value="1"/>
</dbReference>
<evidence type="ECO:0000313" key="4">
    <source>
        <dbReference type="EMBL" id="TXL66155.1"/>
    </source>
</evidence>
<organism evidence="4 5">
    <name type="scientific">Zeimonas arvi</name>
    <dbReference type="NCBI Taxonomy" id="2498847"/>
    <lineage>
        <taxon>Bacteria</taxon>
        <taxon>Pseudomonadati</taxon>
        <taxon>Pseudomonadota</taxon>
        <taxon>Betaproteobacteria</taxon>
        <taxon>Burkholderiales</taxon>
        <taxon>Burkholderiaceae</taxon>
        <taxon>Zeimonas</taxon>
    </lineage>
</organism>
<dbReference type="InterPro" id="IPR050698">
    <property type="entry name" value="MBL"/>
</dbReference>
<proteinExistence type="predicted"/>
<evidence type="ECO:0000259" key="3">
    <source>
        <dbReference type="SMART" id="SM01027"/>
    </source>
</evidence>
<dbReference type="CDD" id="cd16295">
    <property type="entry name" value="TTHA0252-CPSF-like_MBL-fold"/>
    <property type="match status" value="1"/>
</dbReference>
<feature type="domain" description="Beta-Casp" evidence="3">
    <location>
        <begin position="251"/>
        <end position="370"/>
    </location>
</feature>
<dbReference type="RefSeq" id="WP_147704067.1">
    <property type="nucleotide sequence ID" value="NZ_VDUY01000003.1"/>
</dbReference>
<dbReference type="InterPro" id="IPR036866">
    <property type="entry name" value="RibonucZ/Hydroxyglut_hydro"/>
</dbReference>
<dbReference type="SMART" id="SM01027">
    <property type="entry name" value="Beta-Casp"/>
    <property type="match status" value="1"/>
</dbReference>
<dbReference type="SUPFAM" id="SSF56281">
    <property type="entry name" value="Metallo-hydrolase/oxidoreductase"/>
    <property type="match status" value="1"/>
</dbReference>
<reference evidence="4 5" key="1">
    <citation type="submission" date="2019-06" db="EMBL/GenBank/DDBJ databases">
        <title>Quisquiliibacterium sp. nov., isolated from a maize field.</title>
        <authorList>
            <person name="Lin S.-Y."/>
            <person name="Tsai C.-F."/>
            <person name="Young C.-C."/>
        </authorList>
    </citation>
    <scope>NUCLEOTIDE SEQUENCE [LARGE SCALE GENOMIC DNA]</scope>
    <source>
        <strain evidence="4 5">CC-CFT501</strain>
    </source>
</reference>
<dbReference type="PANTHER" id="PTHR11203:SF37">
    <property type="entry name" value="INTEGRATOR COMPLEX SUBUNIT 11"/>
    <property type="match status" value="1"/>
</dbReference>
<evidence type="ECO:0000313" key="5">
    <source>
        <dbReference type="Proteomes" id="UP000321548"/>
    </source>
</evidence>
<dbReference type="AlphaFoldDB" id="A0A5C8NYT3"/>
<dbReference type="EMBL" id="VDUY01000003">
    <property type="protein sequence ID" value="TXL66155.1"/>
    <property type="molecule type" value="Genomic_DNA"/>
</dbReference>
<dbReference type="InterPro" id="IPR001279">
    <property type="entry name" value="Metallo-B-lactamas"/>
</dbReference>
<dbReference type="PANTHER" id="PTHR11203">
    <property type="entry name" value="CLEAVAGE AND POLYADENYLATION SPECIFICITY FACTOR FAMILY MEMBER"/>
    <property type="match status" value="1"/>
</dbReference>
<dbReference type="InterPro" id="IPR022712">
    <property type="entry name" value="Beta_Casp"/>
</dbReference>